<evidence type="ECO:0000313" key="2">
    <source>
        <dbReference type="EMBL" id="KAF2245030.1"/>
    </source>
</evidence>
<reference evidence="2" key="1">
    <citation type="journal article" date="2020" name="Stud. Mycol.">
        <title>101 Dothideomycetes genomes: a test case for predicting lifestyles and emergence of pathogens.</title>
        <authorList>
            <person name="Haridas S."/>
            <person name="Albert R."/>
            <person name="Binder M."/>
            <person name="Bloem J."/>
            <person name="Labutti K."/>
            <person name="Salamov A."/>
            <person name="Andreopoulos B."/>
            <person name="Baker S."/>
            <person name="Barry K."/>
            <person name="Bills G."/>
            <person name="Bluhm B."/>
            <person name="Cannon C."/>
            <person name="Castanera R."/>
            <person name="Culley D."/>
            <person name="Daum C."/>
            <person name="Ezra D."/>
            <person name="Gonzalez J."/>
            <person name="Henrissat B."/>
            <person name="Kuo A."/>
            <person name="Liang C."/>
            <person name="Lipzen A."/>
            <person name="Lutzoni F."/>
            <person name="Magnuson J."/>
            <person name="Mondo S."/>
            <person name="Nolan M."/>
            <person name="Ohm R."/>
            <person name="Pangilinan J."/>
            <person name="Park H.-J."/>
            <person name="Ramirez L."/>
            <person name="Alfaro M."/>
            <person name="Sun H."/>
            <person name="Tritt A."/>
            <person name="Yoshinaga Y."/>
            <person name="Zwiers L.-H."/>
            <person name="Turgeon B."/>
            <person name="Goodwin S."/>
            <person name="Spatafora J."/>
            <person name="Crous P."/>
            <person name="Grigoriev I."/>
        </authorList>
    </citation>
    <scope>NUCLEOTIDE SEQUENCE</scope>
    <source>
        <strain evidence="2">CBS 122368</strain>
    </source>
</reference>
<dbReference type="Proteomes" id="UP000800094">
    <property type="component" value="Unassembled WGS sequence"/>
</dbReference>
<dbReference type="EMBL" id="ML987202">
    <property type="protein sequence ID" value="KAF2245030.1"/>
    <property type="molecule type" value="Genomic_DNA"/>
</dbReference>
<organism evidence="2 3">
    <name type="scientific">Trematosphaeria pertusa</name>
    <dbReference type="NCBI Taxonomy" id="390896"/>
    <lineage>
        <taxon>Eukaryota</taxon>
        <taxon>Fungi</taxon>
        <taxon>Dikarya</taxon>
        <taxon>Ascomycota</taxon>
        <taxon>Pezizomycotina</taxon>
        <taxon>Dothideomycetes</taxon>
        <taxon>Pleosporomycetidae</taxon>
        <taxon>Pleosporales</taxon>
        <taxon>Massarineae</taxon>
        <taxon>Trematosphaeriaceae</taxon>
        <taxon>Trematosphaeria</taxon>
    </lineage>
</organism>
<keyword evidence="3" id="KW-1185">Reference proteome</keyword>
<evidence type="ECO:0000313" key="3">
    <source>
        <dbReference type="Proteomes" id="UP000800094"/>
    </source>
</evidence>
<accession>A0A6A6I656</accession>
<gene>
    <name evidence="2" type="ORF">BU26DRAFT_569004</name>
</gene>
<dbReference type="GeneID" id="54587171"/>
<dbReference type="RefSeq" id="XP_033680034.1">
    <property type="nucleotide sequence ID" value="XM_033833841.1"/>
</dbReference>
<feature type="domain" description="HNH nuclease" evidence="1">
    <location>
        <begin position="470"/>
        <end position="559"/>
    </location>
</feature>
<sequence>MAVRALRTFSTSPREPAGWLRFRHPITNTTFLKLQAAPSISSTTSGSNGSLVNGMVLQIAQQACSVMAGNLWNGYLSRSQDPEDAPLHADATESTILQPGTYYFHSPKQYSNRDYPVISNVFQYRFPSCSQLPASWLKAHIGAYNYPKFNKTSPKVVIERIVFQRDDYRDRILGDSDIFTFAPLVRPKYHAQVLADIRANHSPTMPQLTSALKATRTSKHLTLLDLRGPYNTICVEPTSAALLRDEKIVIKPVLCSPVRSLFQRPLVSSVRTYSAIAAIPPTYARAYSKAQRRNTATSNVSAFSTGLTTRASGGGGAKATFDHEWDNEYALVFNARTGKLLADFPSLPHEGSSHSKSTHSKMAIQVSSILTSNALGHLTKDHLGGDIVQDEFLPPGKYFWHPVGPSQSSSPHSKLINYSSVYADAKQLEWFWEWELPNELPPEWSTIAYEYPRYRYSATRTVAKERDGKCVISGDPDVLELAHLVPKAEQAKFDNDKMDRFIIPGAAPEPKGDKLGRPRRVLEKCSPRNGRSFPDSRGIDNPSNLILMEPYSHQALDRAFWDPLPHDGGFIAALAVHPTSSVLYERIHDKQIHLKGISPHFLYTRAAWNVFKRHKKGENWSRLS</sequence>
<evidence type="ECO:0000259" key="1">
    <source>
        <dbReference type="Pfam" id="PF13391"/>
    </source>
</evidence>
<dbReference type="AlphaFoldDB" id="A0A6A6I656"/>
<dbReference type="InterPro" id="IPR003615">
    <property type="entry name" value="HNH_nuc"/>
</dbReference>
<protein>
    <recommendedName>
        <fullName evidence="1">HNH nuclease domain-containing protein</fullName>
    </recommendedName>
</protein>
<proteinExistence type="predicted"/>
<dbReference type="Pfam" id="PF13391">
    <property type="entry name" value="HNH_2"/>
    <property type="match status" value="1"/>
</dbReference>
<name>A0A6A6I656_9PLEO</name>